<keyword evidence="5 7" id="KW-0326">Glycosidase</keyword>
<evidence type="ECO:0000256" key="8">
    <source>
        <dbReference type="RuleBase" id="RU003679"/>
    </source>
</evidence>
<feature type="signal peptide" evidence="9">
    <location>
        <begin position="1"/>
        <end position="19"/>
    </location>
</feature>
<dbReference type="PROSITE" id="PS01182">
    <property type="entry name" value="GLYCOSYL_HYDROL_F35"/>
    <property type="match status" value="1"/>
</dbReference>
<dbReference type="Pfam" id="PF21467">
    <property type="entry name" value="BetaGal_gal-bd"/>
    <property type="match status" value="1"/>
</dbReference>
<evidence type="ECO:0000259" key="12">
    <source>
        <dbReference type="Pfam" id="PF21467"/>
    </source>
</evidence>
<dbReference type="PIRSF" id="PIRSF006336">
    <property type="entry name" value="B-gal"/>
    <property type="match status" value="1"/>
</dbReference>
<dbReference type="RefSeq" id="XP_001602984.2">
    <property type="nucleotide sequence ID" value="XM_001602934.5"/>
</dbReference>
<evidence type="ECO:0000259" key="11">
    <source>
        <dbReference type="Pfam" id="PF21317"/>
    </source>
</evidence>
<dbReference type="EC" id="3.2.1.23" evidence="7"/>
<proteinExistence type="inferred from homology"/>
<dbReference type="GeneID" id="100119157"/>
<dbReference type="FunFam" id="3.20.20.80:FF:000017">
    <property type="entry name" value="Beta-galactosidase"/>
    <property type="match status" value="1"/>
</dbReference>
<dbReference type="GO" id="GO:0004565">
    <property type="term" value="F:beta-galactosidase activity"/>
    <property type="evidence" value="ECO:0007669"/>
    <property type="project" value="UniProtKB-EC"/>
</dbReference>
<dbReference type="GO" id="GO:0005975">
    <property type="term" value="P:carbohydrate metabolic process"/>
    <property type="evidence" value="ECO:0007669"/>
    <property type="project" value="InterPro"/>
</dbReference>
<dbReference type="InterPro" id="IPR026283">
    <property type="entry name" value="B-gal_1-like"/>
</dbReference>
<dbReference type="OrthoDB" id="1657402at2759"/>
<evidence type="ECO:0000256" key="4">
    <source>
        <dbReference type="ARBA" id="ARBA00023180"/>
    </source>
</evidence>
<feature type="active site" description="Nucleophile" evidence="6">
    <location>
        <position position="267"/>
    </location>
</feature>
<feature type="domain" description="Beta-galactosidase 1-like first all-beta" evidence="11">
    <location>
        <begin position="404"/>
        <end position="513"/>
    </location>
</feature>
<dbReference type="SUPFAM" id="SSF49785">
    <property type="entry name" value="Galactose-binding domain-like"/>
    <property type="match status" value="1"/>
</dbReference>
<evidence type="ECO:0000256" key="6">
    <source>
        <dbReference type="PIRSR" id="PIRSR006336-1"/>
    </source>
</evidence>
<accession>A0A7M7G3Q9</accession>
<dbReference type="InterPro" id="IPR008979">
    <property type="entry name" value="Galactose-bd-like_sf"/>
</dbReference>
<dbReference type="InterPro" id="IPR048913">
    <property type="entry name" value="BetaGal_gal-bd"/>
</dbReference>
<dbReference type="SMR" id="A0A7M7G3Q9"/>
<protein>
    <recommendedName>
        <fullName evidence="7">Beta-galactosidase</fullName>
        <ecNumber evidence="7">3.2.1.23</ecNumber>
    </recommendedName>
</protein>
<dbReference type="EnsemblMetazoa" id="XM_001602934">
    <property type="protein sequence ID" value="XP_001602984"/>
    <property type="gene ID" value="LOC100119157"/>
</dbReference>
<keyword evidence="14" id="KW-1185">Reference proteome</keyword>
<dbReference type="Gene3D" id="2.60.120.260">
    <property type="entry name" value="Galactose-binding domain-like"/>
    <property type="match status" value="2"/>
</dbReference>
<dbReference type="InterPro" id="IPR031330">
    <property type="entry name" value="Gly_Hdrlase_35_cat"/>
</dbReference>
<feature type="active site" description="Proton donor" evidence="6">
    <location>
        <position position="187"/>
    </location>
</feature>
<name>A0A7M7G3Q9_NASVI</name>
<keyword evidence="4" id="KW-0325">Glycoprotein</keyword>
<dbReference type="Gene3D" id="3.20.20.80">
    <property type="entry name" value="Glycosidases"/>
    <property type="match status" value="1"/>
</dbReference>
<sequence length="638" mass="72520">MSYLGCLITTLVISCAVSATKDQVTNRTSFAIDFENNQFLLDGKPFRYVSGSFHYFRTPKQYWRDRLRKMRAAGLNALSTYVEWSLHQPEPNKWVWDGDADLVKFLQLAQEEDLFVLLRPGPYICAEREFGGFPYWLLNLVPGIKLRTNDTRYLEYAEEYLNQVLTRVKPLLRGNGGPIIMVQVENEYGSFHACDKDYMTKLKNIIQNHVGTDALLYTTDGSYRQALRCGPVSGAYATIDFGTSSNVTQNFNLMREFEPKGPLVNSEFYPGWLSHWEEPFERVETFKITKMLDEMLSLGASVNMYMFYGGTNFAFSSGANIFDNYTPDLTSYDYDAPLSEAGDLTAKYHEIKKIISKYLPIPDIPIPVASKGNYGTVTMRPVLNLFDLQARTLFGTVRVQAKEPPTFEALNLPNWLVLYEANLPTTETNEDQATLSAVPKDRVLIYLDGRFSGTLSRTHNAMNVALKVDDAKEVKLLVENQGRVNFGDIDVEDFKGIFNVMLNNANITPWNVTGFRFDTILESTLNVIQSSLEETQTLFTGPQILIGHFKITGEPQDTFLNTADWGKGVAFINNHNLGRYWPLIGPQLTLYVPAPYLKKGQNTLVLVELEYVPRNRQIQFQSFPILDYPSNVTKIDDF</sequence>
<evidence type="ECO:0000313" key="14">
    <source>
        <dbReference type="Proteomes" id="UP000002358"/>
    </source>
</evidence>
<dbReference type="InterPro" id="IPR017853">
    <property type="entry name" value="GH"/>
</dbReference>
<evidence type="ECO:0000313" key="13">
    <source>
        <dbReference type="EnsemblMetazoa" id="XP_001602984"/>
    </source>
</evidence>
<dbReference type="Pfam" id="PF01301">
    <property type="entry name" value="Glyco_hydro_35"/>
    <property type="match status" value="1"/>
</dbReference>
<evidence type="ECO:0000256" key="7">
    <source>
        <dbReference type="RuleBase" id="RU000675"/>
    </source>
</evidence>
<evidence type="ECO:0000256" key="2">
    <source>
        <dbReference type="ARBA" id="ARBA00022729"/>
    </source>
</evidence>
<comment type="catalytic activity">
    <reaction evidence="7">
        <text>Hydrolysis of terminal non-reducing beta-D-galactose residues in beta-D-galactosides.</text>
        <dbReference type="EC" id="3.2.1.23"/>
    </reaction>
</comment>
<dbReference type="AlphaFoldDB" id="A0A7M7G3Q9"/>
<dbReference type="InterPro" id="IPR001944">
    <property type="entry name" value="Glycoside_Hdrlase_35"/>
</dbReference>
<dbReference type="Proteomes" id="UP000002358">
    <property type="component" value="Chromosome 4"/>
</dbReference>
<dbReference type="SUPFAM" id="SSF51445">
    <property type="entry name" value="(Trans)glycosidases"/>
    <property type="match status" value="1"/>
</dbReference>
<evidence type="ECO:0000256" key="3">
    <source>
        <dbReference type="ARBA" id="ARBA00022801"/>
    </source>
</evidence>
<feature type="domain" description="Glycoside hydrolase 35 catalytic" evidence="10">
    <location>
        <begin position="38"/>
        <end position="357"/>
    </location>
</feature>
<reference evidence="13" key="1">
    <citation type="submission" date="2021-01" db="UniProtKB">
        <authorList>
            <consortium name="EnsemblMetazoa"/>
        </authorList>
    </citation>
    <scope>IDENTIFICATION</scope>
</reference>
<evidence type="ECO:0000256" key="1">
    <source>
        <dbReference type="ARBA" id="ARBA00009809"/>
    </source>
</evidence>
<dbReference type="InterPro" id="IPR048912">
    <property type="entry name" value="BetaGal1-like_ABD1"/>
</dbReference>
<dbReference type="KEGG" id="nvi:100119157"/>
<evidence type="ECO:0000256" key="5">
    <source>
        <dbReference type="ARBA" id="ARBA00023295"/>
    </source>
</evidence>
<organism evidence="13 14">
    <name type="scientific">Nasonia vitripennis</name>
    <name type="common">Parasitic wasp</name>
    <dbReference type="NCBI Taxonomy" id="7425"/>
    <lineage>
        <taxon>Eukaryota</taxon>
        <taxon>Metazoa</taxon>
        <taxon>Ecdysozoa</taxon>
        <taxon>Arthropoda</taxon>
        <taxon>Hexapoda</taxon>
        <taxon>Insecta</taxon>
        <taxon>Pterygota</taxon>
        <taxon>Neoptera</taxon>
        <taxon>Endopterygota</taxon>
        <taxon>Hymenoptera</taxon>
        <taxon>Apocrita</taxon>
        <taxon>Proctotrupomorpha</taxon>
        <taxon>Chalcidoidea</taxon>
        <taxon>Pteromalidae</taxon>
        <taxon>Pteromalinae</taxon>
        <taxon>Nasonia</taxon>
    </lineage>
</organism>
<dbReference type="InParanoid" id="A0A7M7G3Q9"/>
<feature type="chain" id="PRO_5029787910" description="Beta-galactosidase" evidence="9">
    <location>
        <begin position="20"/>
        <end position="638"/>
    </location>
</feature>
<evidence type="ECO:0000256" key="9">
    <source>
        <dbReference type="SAM" id="SignalP"/>
    </source>
</evidence>
<dbReference type="Pfam" id="PF21317">
    <property type="entry name" value="BetaGal_ABD_1"/>
    <property type="match status" value="1"/>
</dbReference>
<comment type="similarity">
    <text evidence="1 8">Belongs to the glycosyl hydrolase 35 family.</text>
</comment>
<evidence type="ECO:0000259" key="10">
    <source>
        <dbReference type="Pfam" id="PF01301"/>
    </source>
</evidence>
<keyword evidence="2 9" id="KW-0732">Signal</keyword>
<feature type="domain" description="Beta-galactosidase galactose-binding" evidence="12">
    <location>
        <begin position="547"/>
        <end position="602"/>
    </location>
</feature>
<dbReference type="PANTHER" id="PTHR23421">
    <property type="entry name" value="BETA-GALACTOSIDASE RELATED"/>
    <property type="match status" value="1"/>
</dbReference>
<dbReference type="FunCoup" id="A0A7M7G3Q9">
    <property type="interactions" value="611"/>
</dbReference>
<dbReference type="PRINTS" id="PR00742">
    <property type="entry name" value="GLHYDRLASE35"/>
</dbReference>
<dbReference type="InterPro" id="IPR019801">
    <property type="entry name" value="Glyco_hydro_35_CS"/>
</dbReference>
<keyword evidence="3 7" id="KW-0378">Hydrolase</keyword>